<dbReference type="Gene3D" id="1.10.10.10">
    <property type="entry name" value="Winged helix-like DNA-binding domain superfamily/Winged helix DNA-binding domain"/>
    <property type="match status" value="1"/>
</dbReference>
<name>A0A564L201_9ENTR</name>
<dbReference type="EMBL" id="CABGHF010000004">
    <property type="protein sequence ID" value="VUS43859.1"/>
    <property type="molecule type" value="Genomic_DNA"/>
</dbReference>
<dbReference type="InterPro" id="IPR036390">
    <property type="entry name" value="WH_DNA-bd_sf"/>
</dbReference>
<reference evidence="3 4" key="1">
    <citation type="submission" date="2019-07" db="EMBL/GenBank/DDBJ databases">
        <authorList>
            <person name="Brisse S."/>
            <person name="Rodrigues C."/>
            <person name="Thorpe H."/>
        </authorList>
    </citation>
    <scope>NUCLEOTIDE SEQUENCE [LARGE SCALE GENOMIC DNA]</scope>
    <source>
        <strain evidence="1">SB6408</strain>
        <strain evidence="2">SB6411</strain>
    </source>
</reference>
<evidence type="ECO:0000313" key="2">
    <source>
        <dbReference type="EMBL" id="VUS75705.1"/>
    </source>
</evidence>
<dbReference type="InterPro" id="IPR036388">
    <property type="entry name" value="WH-like_DNA-bd_sf"/>
</dbReference>
<gene>
    <name evidence="1" type="ORF">SB6408_03752</name>
    <name evidence="2" type="ORF">SB6411_02658</name>
</gene>
<evidence type="ECO:0000313" key="1">
    <source>
        <dbReference type="EMBL" id="VUS43859.1"/>
    </source>
</evidence>
<keyword evidence="3" id="KW-1185">Reference proteome</keyword>
<sequence>MENQPGLGELLRYVTDLVDSGAEKIYRDMAFTYRPRYTPILRAMVAGAETVTDITARTWLTQGAISQSVSMMEKEDILQKHAQEDGRKSRLQLTSKGQQLVAELQPHWQTIFVAINQLENETGYPLLTVLQETAKALEKQGFDERLRLAKQEQHHDE</sequence>
<proteinExistence type="predicted"/>
<accession>A0A564L201</accession>
<dbReference type="Proteomes" id="UP000318370">
    <property type="component" value="Unassembled WGS sequence"/>
</dbReference>
<dbReference type="AlphaFoldDB" id="A0A564L201"/>
<organism evidence="1 4">
    <name type="scientific">Klebsiella spallanzanii</name>
    <dbReference type="NCBI Taxonomy" id="2587528"/>
    <lineage>
        <taxon>Bacteria</taxon>
        <taxon>Pseudomonadati</taxon>
        <taxon>Pseudomonadota</taxon>
        <taxon>Gammaproteobacteria</taxon>
        <taxon>Enterobacterales</taxon>
        <taxon>Enterobacteriaceae</taxon>
        <taxon>Klebsiella/Raoultella group</taxon>
        <taxon>Klebsiella</taxon>
    </lineage>
</organism>
<protein>
    <submittedName>
        <fullName evidence="1">Uncharacterized protein</fullName>
    </submittedName>
</protein>
<dbReference type="EMBL" id="CABGGS010000043">
    <property type="protein sequence ID" value="VUS75705.1"/>
    <property type="molecule type" value="Genomic_DNA"/>
</dbReference>
<evidence type="ECO:0000313" key="4">
    <source>
        <dbReference type="Proteomes" id="UP000318370"/>
    </source>
</evidence>
<dbReference type="SUPFAM" id="SSF46785">
    <property type="entry name" value="Winged helix' DNA-binding domain"/>
    <property type="match status" value="1"/>
</dbReference>
<dbReference type="RefSeq" id="WP_139540415.1">
    <property type="nucleotide sequence ID" value="NZ_CABEJC010000037.1"/>
</dbReference>
<dbReference type="Proteomes" id="UP000317652">
    <property type="component" value="Unassembled WGS sequence"/>
</dbReference>
<evidence type="ECO:0000313" key="3">
    <source>
        <dbReference type="Proteomes" id="UP000317652"/>
    </source>
</evidence>